<evidence type="ECO:0000313" key="1">
    <source>
        <dbReference type="EMBL" id="KAJ8948687.1"/>
    </source>
</evidence>
<organism evidence="1 2">
    <name type="scientific">Molorchus minor</name>
    <dbReference type="NCBI Taxonomy" id="1323400"/>
    <lineage>
        <taxon>Eukaryota</taxon>
        <taxon>Metazoa</taxon>
        <taxon>Ecdysozoa</taxon>
        <taxon>Arthropoda</taxon>
        <taxon>Hexapoda</taxon>
        <taxon>Insecta</taxon>
        <taxon>Pterygota</taxon>
        <taxon>Neoptera</taxon>
        <taxon>Endopterygota</taxon>
        <taxon>Coleoptera</taxon>
        <taxon>Polyphaga</taxon>
        <taxon>Cucujiformia</taxon>
        <taxon>Chrysomeloidea</taxon>
        <taxon>Cerambycidae</taxon>
        <taxon>Lamiinae</taxon>
        <taxon>Monochamini</taxon>
        <taxon>Molorchus</taxon>
    </lineage>
</organism>
<protein>
    <recommendedName>
        <fullName evidence="3">Peptidase aspartic putative domain-containing protein</fullName>
    </recommendedName>
</protein>
<sequence length="981" mass="110996">MANKLKQADVLRGTAIRSMLELYTLANNAVQEAGLRTLFQMRYKDIHSVRDQFDEQHRIILSSLAIQEGADIEAEQIINSQFESKYYSVQAIYHDLFQNRPAQAPQSQLKSNIKLPKIHIPKFYGDITTWPTFIGLYESLIHNNTSLSNSEKFQYLLSFLDKEPLLLIKNIVVTDINYTVAYESLYKRYQNNRLLATHYWDKITDAPKLTSDSSRSLRFLIDTFTDNISALKNLKYPVDSWDFVLFRSLIKKLDSETLKRFELQNRSSDNPTYQELIEFLLKQCDALDSVSLNNKNKTSVYNKYSPIHKANSPSSSLMVNTHTHATQCYLCKDNHLIYKCPALTSKSPKDRYDLVKQKNCAVPVASGSEIIHFPQTTLSQPSTSQINSLTNVIPTNTTVLLSTAQIEVMNSRGYFETVRVLLDSASQANFITEKCVNRLGLPRSNRTLSVHGLGQIGCSVAAGVTCSIRSRNQGGQVLALDAAPVVGNISNLQLADPEFNVPSSIDMLLGADVFSIILRDGRIMGNINEPTAINTIFGWILMGKVENNPTLTMNSLLSVCDSPLDSTLKRFWELEAIPDQNILSPDDLLYEPIKDFSLNTVTYGVSSAPFLAIKSILQLAEDEKDKYPLASSILSKYTYVDDVVCGCNSVTEGIEIRTQLISLLQSGGFELRKWASNNSDLLRDIPAQDCQTGSFSFDDDTAIKILGFKWSPSLDTFSYEVSPLDRPCTKRTILSELARIFYPLGFLTPLTFLAKYLIQMLWSLGLEWDQTPPHNILKVWIRYMAELPVISNLSIPRHIVPIHYRKCELHAFSDSSEKGYAAVVYFRFILPDNKYVVRLVCGVDSVLERFSSLAKIQRIFAYALRFIHNCKNPSQKDFAPHTQIQLHEALLLLVKRVQHTEFSKEISNLENNLPLTKSFRRLNPFLAEDGVLRVGGRLYFSGLAYDHKYPAILPRNHHPTFFVVSEVLDLIAPPYYSTCSV</sequence>
<reference evidence="1" key="1">
    <citation type="journal article" date="2023" name="Insect Mol. Biol.">
        <title>Genome sequencing provides insights into the evolution of gene families encoding plant cell wall-degrading enzymes in longhorned beetles.</title>
        <authorList>
            <person name="Shin N.R."/>
            <person name="Okamura Y."/>
            <person name="Kirsch R."/>
            <person name="Pauchet Y."/>
        </authorList>
    </citation>
    <scope>NUCLEOTIDE SEQUENCE</scope>
    <source>
        <strain evidence="1">MMC_N1</strain>
    </source>
</reference>
<accession>A0ABQ9IQC5</accession>
<proteinExistence type="predicted"/>
<dbReference type="Proteomes" id="UP001162164">
    <property type="component" value="Unassembled WGS sequence"/>
</dbReference>
<dbReference type="EMBL" id="JAPWTJ010004075">
    <property type="protein sequence ID" value="KAJ8948687.1"/>
    <property type="molecule type" value="Genomic_DNA"/>
</dbReference>
<dbReference type="InterPro" id="IPR008042">
    <property type="entry name" value="Retrotrans_Pao"/>
</dbReference>
<dbReference type="Pfam" id="PF05380">
    <property type="entry name" value="Peptidase_A17"/>
    <property type="match status" value="1"/>
</dbReference>
<dbReference type="InterPro" id="IPR043502">
    <property type="entry name" value="DNA/RNA_pol_sf"/>
</dbReference>
<dbReference type="PANTHER" id="PTHR47331">
    <property type="entry name" value="PHD-TYPE DOMAIN-CONTAINING PROTEIN"/>
    <property type="match status" value="1"/>
</dbReference>
<dbReference type="PANTHER" id="PTHR47331:SF1">
    <property type="entry name" value="GAG-LIKE PROTEIN"/>
    <property type="match status" value="1"/>
</dbReference>
<evidence type="ECO:0000313" key="2">
    <source>
        <dbReference type="Proteomes" id="UP001162164"/>
    </source>
</evidence>
<dbReference type="InterPro" id="IPR005312">
    <property type="entry name" value="DUF1759"/>
</dbReference>
<dbReference type="Gene3D" id="2.40.70.10">
    <property type="entry name" value="Acid Proteases"/>
    <property type="match status" value="1"/>
</dbReference>
<keyword evidence="2" id="KW-1185">Reference proteome</keyword>
<evidence type="ECO:0008006" key="3">
    <source>
        <dbReference type="Google" id="ProtNLM"/>
    </source>
</evidence>
<dbReference type="SUPFAM" id="SSF56672">
    <property type="entry name" value="DNA/RNA polymerases"/>
    <property type="match status" value="1"/>
</dbReference>
<name>A0ABQ9IQC5_9CUCU</name>
<comment type="caution">
    <text evidence="1">The sequence shown here is derived from an EMBL/GenBank/DDBJ whole genome shotgun (WGS) entry which is preliminary data.</text>
</comment>
<gene>
    <name evidence="1" type="ORF">NQ317_000906</name>
</gene>
<dbReference type="Pfam" id="PF03564">
    <property type="entry name" value="DUF1759"/>
    <property type="match status" value="1"/>
</dbReference>
<dbReference type="InterPro" id="IPR021109">
    <property type="entry name" value="Peptidase_aspartic_dom_sf"/>
</dbReference>